<dbReference type="Proteomes" id="UP001626549">
    <property type="component" value="Chromosome"/>
</dbReference>
<keyword evidence="1" id="KW-0812">Transmembrane</keyword>
<evidence type="ECO:0000256" key="1">
    <source>
        <dbReference type="SAM" id="Phobius"/>
    </source>
</evidence>
<evidence type="ECO:0000313" key="3">
    <source>
        <dbReference type="EMBL" id="WOJ98167.1"/>
    </source>
</evidence>
<name>A0ABZ0IF52_9GAMM</name>
<dbReference type="InterPro" id="IPR029062">
    <property type="entry name" value="Class_I_gatase-like"/>
</dbReference>
<sequence length="281" mass="31700">MKRSLKIAGISLLGAILICAIAFYVFLKHHGLIPRYEYDVVAPDKPVLTRPAILVLSKTNGFIHHDALPEAEAMLTRIAKHNDWSMYHTKNGATHTPTFLEDFDVIVWNNVSGDVLDAFQRTAMRKWIEEGGTWIGIHASGGELEYRWDWYVDELLGAQFVGHTMDPQFQDAEITVNPTGSSITAHLSSVWKIPNEEWYAFDQSPNHATTTILLTLDESSYITVGENFFGQDRMQGEHPITWSHRQGKGKVFYTAIGHQAATYQIPEFVTLIENAIAWGLN</sequence>
<accession>A0ABZ0IF52</accession>
<evidence type="ECO:0000313" key="4">
    <source>
        <dbReference type="Proteomes" id="UP001626549"/>
    </source>
</evidence>
<dbReference type="Gene3D" id="3.40.50.880">
    <property type="match status" value="1"/>
</dbReference>
<dbReference type="SUPFAM" id="SSF52317">
    <property type="entry name" value="Class I glutamine amidotransferase-like"/>
    <property type="match status" value="1"/>
</dbReference>
<dbReference type="EMBL" id="CP136865">
    <property type="protein sequence ID" value="WOJ98167.1"/>
    <property type="molecule type" value="Genomic_DNA"/>
</dbReference>
<keyword evidence="1" id="KW-1133">Transmembrane helix</keyword>
<feature type="domain" description="ThuA-like" evidence="2">
    <location>
        <begin position="53"/>
        <end position="278"/>
    </location>
</feature>
<keyword evidence="1" id="KW-0472">Membrane</keyword>
<feature type="transmembrane region" description="Helical" evidence="1">
    <location>
        <begin position="7"/>
        <end position="27"/>
    </location>
</feature>
<reference evidence="3 4" key="1">
    <citation type="submission" date="2023-10" db="EMBL/GenBank/DDBJ databases">
        <title>Two novel species belonging to the OM43/NOR5 clade.</title>
        <authorList>
            <person name="Park M."/>
        </authorList>
    </citation>
    <scope>NUCLEOTIDE SEQUENCE [LARGE SCALE GENOMIC DNA]</scope>
    <source>
        <strain evidence="3 4">IMCC45268</strain>
    </source>
</reference>
<gene>
    <name evidence="3" type="ORF">R0137_06245</name>
</gene>
<keyword evidence="4" id="KW-1185">Reference proteome</keyword>
<evidence type="ECO:0000259" key="2">
    <source>
        <dbReference type="Pfam" id="PF06283"/>
    </source>
</evidence>
<protein>
    <submittedName>
        <fullName evidence="3">ThuA domain-containing protein</fullName>
    </submittedName>
</protein>
<organism evidence="3 4">
    <name type="scientific">Congregibacter brevis</name>
    <dbReference type="NCBI Taxonomy" id="3081201"/>
    <lineage>
        <taxon>Bacteria</taxon>
        <taxon>Pseudomonadati</taxon>
        <taxon>Pseudomonadota</taxon>
        <taxon>Gammaproteobacteria</taxon>
        <taxon>Cellvibrionales</taxon>
        <taxon>Halieaceae</taxon>
        <taxon>Congregibacter</taxon>
    </lineage>
</organism>
<dbReference type="PANTHER" id="PTHR40469">
    <property type="entry name" value="SECRETED GLYCOSYL HYDROLASE"/>
    <property type="match status" value="1"/>
</dbReference>
<proteinExistence type="predicted"/>
<dbReference type="Pfam" id="PF06283">
    <property type="entry name" value="ThuA"/>
    <property type="match status" value="1"/>
</dbReference>
<dbReference type="PANTHER" id="PTHR40469:SF2">
    <property type="entry name" value="GALACTOSE-BINDING DOMAIN-LIKE SUPERFAMILY PROTEIN"/>
    <property type="match status" value="1"/>
</dbReference>
<dbReference type="RefSeq" id="WP_407329395.1">
    <property type="nucleotide sequence ID" value="NZ_CP136865.1"/>
</dbReference>
<dbReference type="InterPro" id="IPR029010">
    <property type="entry name" value="ThuA-like"/>
</dbReference>